<dbReference type="Gene3D" id="3.30.1370.110">
    <property type="match status" value="1"/>
</dbReference>
<comment type="caution">
    <text evidence="3">The sequence shown here is derived from an EMBL/GenBank/DDBJ whole genome shotgun (WGS) entry which is preliminary data.</text>
</comment>
<evidence type="ECO:0000313" key="3">
    <source>
        <dbReference type="EMBL" id="MBJ7599601.1"/>
    </source>
</evidence>
<keyword evidence="4" id="KW-1185">Reference proteome</keyword>
<dbReference type="InterPro" id="IPR002625">
    <property type="entry name" value="Smr_dom"/>
</dbReference>
<feature type="domain" description="Smr" evidence="2">
    <location>
        <begin position="10"/>
        <end position="48"/>
    </location>
</feature>
<protein>
    <submittedName>
        <fullName evidence="3">Smr/MutS family protein</fullName>
    </submittedName>
</protein>
<accession>A0A934N8J5</accession>
<dbReference type="RefSeq" id="WP_338203143.1">
    <property type="nucleotide sequence ID" value="NZ_JAEKNR010000161.1"/>
</dbReference>
<feature type="region of interest" description="Disordered" evidence="1">
    <location>
        <begin position="96"/>
        <end position="115"/>
    </location>
</feature>
<reference evidence="3" key="1">
    <citation type="submission" date="2020-10" db="EMBL/GenBank/DDBJ databases">
        <title>Ca. Dormibacterota MAGs.</title>
        <authorList>
            <person name="Montgomery K."/>
        </authorList>
    </citation>
    <scope>NUCLEOTIDE SEQUENCE [LARGE SCALE GENOMIC DNA]</scope>
    <source>
        <strain evidence="3">SC8812_S17_10</strain>
    </source>
</reference>
<dbReference type="AlphaFoldDB" id="A0A934N8J5"/>
<evidence type="ECO:0000259" key="2">
    <source>
        <dbReference type="Pfam" id="PF01713"/>
    </source>
</evidence>
<dbReference type="Pfam" id="PF01713">
    <property type="entry name" value="Smr"/>
    <property type="match status" value="1"/>
</dbReference>
<name>A0A934N8J5_9BACT</name>
<gene>
    <name evidence="3" type="ORF">JF922_16175</name>
</gene>
<sequence length="115" mass="12902">MPPSARKAVVDLHGHDVRTAVRLALNRVAEAYGNGYDSIELIHGAGDVTEPVEEGRGRIKWELRRLAAGGAFDRFAHPDRTWLKSGSIELTLRKNPQARRNSWATEPGRAHFKRH</sequence>
<dbReference type="InterPro" id="IPR036063">
    <property type="entry name" value="Smr_dom_sf"/>
</dbReference>
<dbReference type="Proteomes" id="UP000612893">
    <property type="component" value="Unassembled WGS sequence"/>
</dbReference>
<evidence type="ECO:0000313" key="4">
    <source>
        <dbReference type="Proteomes" id="UP000612893"/>
    </source>
</evidence>
<dbReference type="EMBL" id="JAEKNR010000161">
    <property type="protein sequence ID" value="MBJ7599601.1"/>
    <property type="molecule type" value="Genomic_DNA"/>
</dbReference>
<proteinExistence type="predicted"/>
<organism evidence="3 4">
    <name type="scientific">Candidatus Nephthysia bennettiae</name>
    <dbReference type="NCBI Taxonomy" id="3127016"/>
    <lineage>
        <taxon>Bacteria</taxon>
        <taxon>Bacillati</taxon>
        <taxon>Candidatus Dormiibacterota</taxon>
        <taxon>Candidatus Dormibacteria</taxon>
        <taxon>Candidatus Dormibacterales</taxon>
        <taxon>Candidatus Dormibacteraceae</taxon>
        <taxon>Candidatus Nephthysia</taxon>
    </lineage>
</organism>
<dbReference type="SUPFAM" id="SSF160443">
    <property type="entry name" value="SMR domain-like"/>
    <property type="match status" value="1"/>
</dbReference>
<evidence type="ECO:0000256" key="1">
    <source>
        <dbReference type="SAM" id="MobiDB-lite"/>
    </source>
</evidence>